<feature type="compositionally biased region" description="Basic and acidic residues" evidence="6">
    <location>
        <begin position="360"/>
        <end position="375"/>
    </location>
</feature>
<dbReference type="Gene3D" id="3.40.50.970">
    <property type="match status" value="1"/>
</dbReference>
<dbReference type="Pfam" id="PF00676">
    <property type="entry name" value="E1_dh"/>
    <property type="match status" value="1"/>
</dbReference>
<reference evidence="8" key="1">
    <citation type="submission" date="2016-06" db="EMBL/GenBank/DDBJ databases">
        <title>Draft Genome sequence of the fungus Inonotus baumii.</title>
        <authorList>
            <person name="Zhu H."/>
            <person name="Lin W."/>
        </authorList>
    </citation>
    <scope>NUCLEOTIDE SEQUENCE</scope>
    <source>
        <strain evidence="8">821</strain>
    </source>
</reference>
<feature type="compositionally biased region" description="Polar residues" evidence="6">
    <location>
        <begin position="458"/>
        <end position="468"/>
    </location>
</feature>
<feature type="region of interest" description="Disordered" evidence="6">
    <location>
        <begin position="1223"/>
        <end position="1260"/>
    </location>
</feature>
<dbReference type="InterPro" id="IPR050642">
    <property type="entry name" value="PDH_E1_Alpha_Subunit"/>
</dbReference>
<dbReference type="SUPFAM" id="SSF52518">
    <property type="entry name" value="Thiamin diphosphate-binding fold (THDP-binding)"/>
    <property type="match status" value="1"/>
</dbReference>
<comment type="cofactor">
    <cofactor evidence="1 5">
        <name>thiamine diphosphate</name>
        <dbReference type="ChEBI" id="CHEBI:58937"/>
    </cofactor>
</comment>
<dbReference type="Gene3D" id="2.40.70.10">
    <property type="entry name" value="Acid Proteases"/>
    <property type="match status" value="1"/>
</dbReference>
<feature type="compositionally biased region" description="Basic residues" evidence="6">
    <location>
        <begin position="1308"/>
        <end position="1325"/>
    </location>
</feature>
<evidence type="ECO:0000313" key="9">
    <source>
        <dbReference type="Proteomes" id="UP000757232"/>
    </source>
</evidence>
<dbReference type="Pfam" id="PF08213">
    <property type="entry name" value="COX24_C"/>
    <property type="match status" value="1"/>
</dbReference>
<feature type="compositionally biased region" description="Basic and acidic residues" evidence="6">
    <location>
        <begin position="664"/>
        <end position="687"/>
    </location>
</feature>
<dbReference type="NCBIfam" id="TIGR03182">
    <property type="entry name" value="PDH_E1_alph_y"/>
    <property type="match status" value="1"/>
</dbReference>
<name>A0A9Q5MY12_SANBA</name>
<sequence length="1755" mass="196938">MATPIILWNPELSAVRESDDAGNKIIRTILPPPPSFAPSYRAYDPTQSRNFTRVPRLASFCIRVLSQYPEQLHQLGAIRLHFHPEQDGTDSVLCSVLPKWKTPNFSLLNVDPRLWATVVQIYRNPPEILSSYPCHLSDPHVPLLNQIPCTPDFALLTVLDLAGSWNVTDDNILSLKILHNLTALDLSGSYDLSSRGIISLSRTVAFNEVGERRGPWMLRILRLRSCRNVDKVIFNVLHSFPLLAVLDLRETRCRVQDVKRPFFSAEDNVFDIPLIDAVKYLSEMHRFVFPTENPFILSLQEEPLRSTNRLSARPTARRATTTMPSRHNSFVVLQASRGSTNPRSRQEETTRIGNTDADEFLERRAEKRERERRRNGEDMYDELSYSDEGWDCSCEECCNYESDVYASEGDEDSSESINDSELLYALQESITSRSEERNATTSSETMTPISRVEELQTTRRGSNDTTASVDTFYQEKRTLTTIPPPKRRVYEAYDLALLRIPPAWHTLESLTANGANTRKIDLSSVKHSDREPRMAVKRKRLGEASVKVLNAELSKRRRGSLTVNSLAHERTLSPPPSPTLTVCESRDMRVQREPPLQPISNLRPPPRSSFIGRPRLKMEATIKTIRVAKSRTISLTEGFELQSRKPSSAVVTGVLIKPLTSKGSGDERRSNGSAHETAKSYKDKRRKIEENGKVSGFDWERWRKRNMTPLDESNVVNVHTPSSSFSIVHSFAQDTLQALFSKLDRKLRKTSEVADASHVGPGWVKYDWNDNVWNLDDDSDYTILAWRQKSMPPGSAPIATLYLHKPSSPLPSPPAYCNPSFYVFKRQATLSPPKKSASRPGSIRSGRSRKSIRSSHSVLEEDDGLPKFKKDFIQFHNENGVRTVMGSIGPISNVRMLLKNGYRHVYISREFAKRHGFIPKDAQPGMYGYGGLVNIGQWPITVGKTKTIHPVYLSEETHFDCILGRSFMEQRSVKTDSTDPTNVVCLDTGEKLDVELVIIRDGNGEILTFNPSPLSDVLLLWLRQEYRDKPIHTCLFLSPRFASLGMTPSGLCCPVILHNASRRLSLVSASRSTMSRLGRLVQPTAASRRFYSIFSSKSRGGRYFNSSKSSKVITPSTSKPTPTASASAGTPSSSSPPEGSDPNSAEDVGTSISQQNTTEAHHPYTPHNSEPSVPVMLSPSIDFVPTRPHPSIKPNELVLHRFFALHRPCLLLNQPATALFESAPTESSAPPSASGFTAPPTPLGTIDDPPMASPEADADAARQLSRALVMNRVGNLTDWENALARMGLHEATEPVPPVPSEVSLDSTKRKRRKKMKKHKLKKRRRRQLMQSLKFPIRGFCGQPQDFGLALPAPSFPSIMASLARLRAPLRRRLPQFVRALQTSADTTKLHDEPSHAEPFTVKLHDDSFHGYKTDVPSLEVEVTKDMLIDMYKKMNLMRRMEMAADGLYRAKLIRGFCHLATGQEAVSVGMHNALTWDDLLITSYRCHPFAVLRGGSVKGVISELLGRQDGMSNGKGGSMHIFTPRFFGGNGIVGAQVPLGTGISLAMQYLDRKVATFTMYGDGAANQGQVFESFNMAKLWNLPNIFVCENNKYGMGTSAERAAMNTAYYTRGDQIPGIQVNGMDIISVYQSAKFAREWALSGKGPLLVEYVTYRYGGHSMSDPGTTYRTHDEVQRMRSTQDPIRGLQRYIDEWGLATEEELKQFDKEAKAEVDAAVEEAKKSPQPDMHDFWTDIYYKGTEPPFMRGREREEIHYY</sequence>
<dbReference type="CDD" id="cd02000">
    <property type="entry name" value="TPP_E1_PDC_ADC_BCADC"/>
    <property type="match status" value="1"/>
</dbReference>
<feature type="region of interest" description="Disordered" evidence="6">
    <location>
        <begin position="1101"/>
        <end position="1173"/>
    </location>
</feature>
<keyword evidence="3 5" id="KW-0786">Thiamine pyrophosphate</keyword>
<dbReference type="SMART" id="SM01155">
    <property type="entry name" value="DUF1713"/>
    <property type="match status" value="1"/>
</dbReference>
<feature type="region of interest" description="Disordered" evidence="6">
    <location>
        <begin position="659"/>
        <end position="687"/>
    </location>
</feature>
<gene>
    <name evidence="8" type="ORF">A7U60_g8904</name>
</gene>
<dbReference type="Proteomes" id="UP000757232">
    <property type="component" value="Unassembled WGS sequence"/>
</dbReference>
<evidence type="ECO:0000256" key="4">
    <source>
        <dbReference type="ARBA" id="ARBA00023317"/>
    </source>
</evidence>
<evidence type="ECO:0000256" key="2">
    <source>
        <dbReference type="ARBA" id="ARBA00023002"/>
    </source>
</evidence>
<dbReference type="EC" id="1.2.4.1" evidence="5"/>
<dbReference type="InterPro" id="IPR001017">
    <property type="entry name" value="DH_E1"/>
</dbReference>
<feature type="region of interest" description="Disordered" evidence="6">
    <location>
        <begin position="336"/>
        <end position="375"/>
    </location>
</feature>
<feature type="compositionally biased region" description="Low complexity" evidence="6">
    <location>
        <begin position="1223"/>
        <end position="1234"/>
    </location>
</feature>
<dbReference type="GO" id="GO:0004739">
    <property type="term" value="F:pyruvate dehydrogenase (acetyl-transferring) activity"/>
    <property type="evidence" value="ECO:0007669"/>
    <property type="project" value="UniProtKB-UniRule"/>
</dbReference>
<keyword evidence="2 5" id="KW-0560">Oxidoreductase</keyword>
<feature type="region of interest" description="Disordered" evidence="6">
    <location>
        <begin position="430"/>
        <end position="468"/>
    </location>
</feature>
<keyword evidence="9" id="KW-1185">Reference proteome</keyword>
<dbReference type="FunFam" id="3.40.50.970:FF:000013">
    <property type="entry name" value="Pyruvate dehydrogenase E1 component subunit alpha"/>
    <property type="match status" value="1"/>
</dbReference>
<evidence type="ECO:0000256" key="1">
    <source>
        <dbReference type="ARBA" id="ARBA00001964"/>
    </source>
</evidence>
<feature type="compositionally biased region" description="Polar residues" evidence="6">
    <location>
        <begin position="439"/>
        <end position="448"/>
    </location>
</feature>
<comment type="function">
    <text evidence="5">The pyruvate dehydrogenase complex catalyzes the overall conversion of pyruvate to acetyl-CoA and CO(2).</text>
</comment>
<dbReference type="InterPro" id="IPR013177">
    <property type="entry name" value="Ribosomal_mS38_C"/>
</dbReference>
<evidence type="ECO:0000256" key="6">
    <source>
        <dbReference type="SAM" id="MobiDB-lite"/>
    </source>
</evidence>
<dbReference type="GO" id="GO:0006086">
    <property type="term" value="P:pyruvate decarboxylation to acetyl-CoA"/>
    <property type="evidence" value="ECO:0007669"/>
    <property type="project" value="InterPro"/>
</dbReference>
<dbReference type="EMBL" id="LNZH02000216">
    <property type="protein sequence ID" value="OCB84227.1"/>
    <property type="molecule type" value="Genomic_DNA"/>
</dbReference>
<dbReference type="SUPFAM" id="SSF52047">
    <property type="entry name" value="RNI-like"/>
    <property type="match status" value="1"/>
</dbReference>
<evidence type="ECO:0000256" key="3">
    <source>
        <dbReference type="ARBA" id="ARBA00023052"/>
    </source>
</evidence>
<feature type="region of interest" description="Disordered" evidence="6">
    <location>
        <begin position="1290"/>
        <end position="1325"/>
    </location>
</feature>
<organism evidence="8 9">
    <name type="scientific">Sanghuangporus baumii</name>
    <name type="common">Phellinus baumii</name>
    <dbReference type="NCBI Taxonomy" id="108892"/>
    <lineage>
        <taxon>Eukaryota</taxon>
        <taxon>Fungi</taxon>
        <taxon>Dikarya</taxon>
        <taxon>Basidiomycota</taxon>
        <taxon>Agaricomycotina</taxon>
        <taxon>Agaricomycetes</taxon>
        <taxon>Hymenochaetales</taxon>
        <taxon>Hymenochaetaceae</taxon>
        <taxon>Sanghuangporus</taxon>
    </lineage>
</organism>
<evidence type="ECO:0000256" key="5">
    <source>
        <dbReference type="RuleBase" id="RU361139"/>
    </source>
</evidence>
<feature type="compositionally biased region" description="Low complexity" evidence="6">
    <location>
        <begin position="1106"/>
        <end position="1137"/>
    </location>
</feature>
<dbReference type="OrthoDB" id="10256198at2759"/>
<dbReference type="InterPro" id="IPR029061">
    <property type="entry name" value="THDP-binding"/>
</dbReference>
<feature type="region of interest" description="Disordered" evidence="6">
    <location>
        <begin position="831"/>
        <end position="858"/>
    </location>
</feature>
<dbReference type="InterPro" id="IPR032675">
    <property type="entry name" value="LRR_dom_sf"/>
</dbReference>
<dbReference type="InterPro" id="IPR017597">
    <property type="entry name" value="Pyrv_DH_E1_asu_subgrp-y"/>
</dbReference>
<comment type="caution">
    <text evidence="8">The sequence shown here is derived from an EMBL/GenBank/DDBJ whole genome shotgun (WGS) entry which is preliminary data.</text>
</comment>
<evidence type="ECO:0000259" key="7">
    <source>
        <dbReference type="SMART" id="SM01155"/>
    </source>
</evidence>
<dbReference type="InterPro" id="IPR021109">
    <property type="entry name" value="Peptidase_aspartic_dom_sf"/>
</dbReference>
<proteinExistence type="predicted"/>
<protein>
    <recommendedName>
        <fullName evidence="5">Pyruvate dehydrogenase E1 component subunit alpha</fullName>
        <ecNumber evidence="5">1.2.4.1</ecNumber>
    </recommendedName>
</protein>
<accession>A0A9Q5MY12</accession>
<evidence type="ECO:0000313" key="8">
    <source>
        <dbReference type="EMBL" id="OCB84227.1"/>
    </source>
</evidence>
<feature type="domain" description="Ribosomal protein mS38 C-terminal" evidence="7">
    <location>
        <begin position="1303"/>
        <end position="1336"/>
    </location>
</feature>
<comment type="catalytic activity">
    <reaction evidence="5">
        <text>N(6)-[(R)-lipoyl]-L-lysyl-[protein] + pyruvate + H(+) = N(6)-[(R)-S(8)-acetyldihydrolipoyl]-L-lysyl-[protein] + CO2</text>
        <dbReference type="Rhea" id="RHEA:19189"/>
        <dbReference type="Rhea" id="RHEA-COMP:10474"/>
        <dbReference type="Rhea" id="RHEA-COMP:10478"/>
        <dbReference type="ChEBI" id="CHEBI:15361"/>
        <dbReference type="ChEBI" id="CHEBI:15378"/>
        <dbReference type="ChEBI" id="CHEBI:16526"/>
        <dbReference type="ChEBI" id="CHEBI:83099"/>
        <dbReference type="ChEBI" id="CHEBI:83111"/>
        <dbReference type="EC" id="1.2.4.1"/>
    </reaction>
</comment>
<dbReference type="PANTHER" id="PTHR11516">
    <property type="entry name" value="PYRUVATE DEHYDROGENASE E1 COMPONENT, ALPHA SUBUNIT BACTERIAL AND ORGANELLAR"/>
    <property type="match status" value="1"/>
</dbReference>
<keyword evidence="4 5" id="KW-0670">Pyruvate</keyword>
<dbReference type="Gene3D" id="3.80.10.10">
    <property type="entry name" value="Ribonuclease Inhibitor"/>
    <property type="match status" value="1"/>
</dbReference>
<dbReference type="PANTHER" id="PTHR11516:SF60">
    <property type="entry name" value="PYRUVATE DEHYDROGENASE E1 COMPONENT SUBUNIT ALPHA"/>
    <property type="match status" value="1"/>
</dbReference>